<keyword evidence="4" id="KW-0413">Isomerase</keyword>
<feature type="active site" description="Tele-phosphohistidine intermediate" evidence="2">
    <location>
        <position position="10"/>
    </location>
</feature>
<dbReference type="PROSITE" id="PS00175">
    <property type="entry name" value="PG_MUTASE"/>
    <property type="match status" value="1"/>
</dbReference>
<dbReference type="SUPFAM" id="SSF53254">
    <property type="entry name" value="Phosphoglycerate mutase-like"/>
    <property type="match status" value="1"/>
</dbReference>
<dbReference type="OrthoDB" id="9781415at2"/>
<dbReference type="GO" id="GO:0005829">
    <property type="term" value="C:cytosol"/>
    <property type="evidence" value="ECO:0007669"/>
    <property type="project" value="TreeGrafter"/>
</dbReference>
<evidence type="ECO:0000313" key="4">
    <source>
        <dbReference type="EMBL" id="CUN75037.1"/>
    </source>
</evidence>
<dbReference type="InterPro" id="IPR029033">
    <property type="entry name" value="His_PPase_superfam"/>
</dbReference>
<dbReference type="EC" id="3.1.3.73" evidence="4"/>
<dbReference type="InterPro" id="IPR051695">
    <property type="entry name" value="Phosphoglycerate_Mutase"/>
</dbReference>
<feature type="binding site" evidence="3">
    <location>
        <begin position="9"/>
        <end position="16"/>
    </location>
    <ligand>
        <name>substrate</name>
    </ligand>
</feature>
<dbReference type="PANTHER" id="PTHR46517">
    <property type="entry name" value="FRUCTOSE-2,6-BISPHOSPHATASE TIGAR"/>
    <property type="match status" value="1"/>
</dbReference>
<protein>
    <submittedName>
        <fullName evidence="4">Fructose-2,6-bisphosphatase</fullName>
        <ecNumber evidence="4">3.1.3.73</ecNumber>
        <ecNumber evidence="4">5.4.2.-</ecNumber>
    </submittedName>
</protein>
<sequence>MKKVFYMMRHGQTLFNLRRKIQGWCDSPLTDFGIEQAKAAGEYFKEIELDHLYCSTAERCSDTLEIVTDNSMPYTRLKGLKEMNFGTFEGESEDLNPDRETFETFFTKYGGESRDMCRERVVKTCHEIMEKEDHKIVLAVSHAGACLRFLEHCYDPSNLPRNAFSNCAIFKYEYEDGKFTFVEVIQRIPETK</sequence>
<keyword evidence="1 4" id="KW-0378">Hydrolase</keyword>
<dbReference type="GO" id="GO:0016853">
    <property type="term" value="F:isomerase activity"/>
    <property type="evidence" value="ECO:0007669"/>
    <property type="project" value="UniProtKB-KW"/>
</dbReference>
<dbReference type="InterPro" id="IPR013078">
    <property type="entry name" value="His_Pase_superF_clade-1"/>
</dbReference>
<reference evidence="4 5" key="1">
    <citation type="submission" date="2015-09" db="EMBL/GenBank/DDBJ databases">
        <authorList>
            <consortium name="Pathogen Informatics"/>
        </authorList>
    </citation>
    <scope>NUCLEOTIDE SEQUENCE [LARGE SCALE GENOMIC DNA]</scope>
    <source>
        <strain evidence="4 5">2789STDY5834856</strain>
    </source>
</reference>
<dbReference type="AlphaFoldDB" id="A0A173ZFZ5"/>
<gene>
    <name evidence="4" type="primary">cobC_1</name>
    <name evidence="4" type="ORF">ERS852471_00461</name>
</gene>
<dbReference type="Proteomes" id="UP000095594">
    <property type="component" value="Unassembled WGS sequence"/>
</dbReference>
<dbReference type="InterPro" id="IPR001345">
    <property type="entry name" value="PG/BPGM_mutase_AS"/>
</dbReference>
<dbReference type="EMBL" id="CYZX01000002">
    <property type="protein sequence ID" value="CUN75037.1"/>
    <property type="molecule type" value="Genomic_DNA"/>
</dbReference>
<organism evidence="4 5">
    <name type="scientific">Clostridium disporicum</name>
    <dbReference type="NCBI Taxonomy" id="84024"/>
    <lineage>
        <taxon>Bacteria</taxon>
        <taxon>Bacillati</taxon>
        <taxon>Bacillota</taxon>
        <taxon>Clostridia</taxon>
        <taxon>Eubacteriales</taxon>
        <taxon>Clostridiaceae</taxon>
        <taxon>Clostridium</taxon>
    </lineage>
</organism>
<dbReference type="Pfam" id="PF00300">
    <property type="entry name" value="His_Phos_1"/>
    <property type="match status" value="1"/>
</dbReference>
<dbReference type="GO" id="GO:0045820">
    <property type="term" value="P:negative regulation of glycolytic process"/>
    <property type="evidence" value="ECO:0007669"/>
    <property type="project" value="TreeGrafter"/>
</dbReference>
<accession>A0A173ZFZ5</accession>
<dbReference type="GO" id="GO:0043456">
    <property type="term" value="P:regulation of pentose-phosphate shunt"/>
    <property type="evidence" value="ECO:0007669"/>
    <property type="project" value="TreeGrafter"/>
</dbReference>
<dbReference type="GO" id="GO:0004331">
    <property type="term" value="F:fructose-2,6-bisphosphate 2-phosphatase activity"/>
    <property type="evidence" value="ECO:0007669"/>
    <property type="project" value="TreeGrafter"/>
</dbReference>
<dbReference type="CDD" id="cd07067">
    <property type="entry name" value="HP_PGM_like"/>
    <property type="match status" value="1"/>
</dbReference>
<proteinExistence type="predicted"/>
<evidence type="ECO:0000256" key="2">
    <source>
        <dbReference type="PIRSR" id="PIRSR613078-1"/>
    </source>
</evidence>
<dbReference type="EC" id="5.4.2.-" evidence="4"/>
<dbReference type="Gene3D" id="3.40.50.1240">
    <property type="entry name" value="Phosphoglycerate mutase-like"/>
    <property type="match status" value="1"/>
</dbReference>
<feature type="active site" description="Proton donor/acceptor" evidence="2">
    <location>
        <position position="82"/>
    </location>
</feature>
<feature type="binding site" evidence="3">
    <location>
        <position position="59"/>
    </location>
    <ligand>
        <name>substrate</name>
    </ligand>
</feature>
<dbReference type="GO" id="GO:0043755">
    <property type="term" value="F:alpha-ribazole phosphatase activity"/>
    <property type="evidence" value="ECO:0007669"/>
    <property type="project" value="UniProtKB-EC"/>
</dbReference>
<evidence type="ECO:0000256" key="3">
    <source>
        <dbReference type="PIRSR" id="PIRSR613078-2"/>
    </source>
</evidence>
<evidence type="ECO:0000256" key="1">
    <source>
        <dbReference type="ARBA" id="ARBA00022801"/>
    </source>
</evidence>
<dbReference type="PANTHER" id="PTHR46517:SF1">
    <property type="entry name" value="FRUCTOSE-2,6-BISPHOSPHATASE TIGAR"/>
    <property type="match status" value="1"/>
</dbReference>
<dbReference type="RefSeq" id="WP_055263505.1">
    <property type="nucleotide sequence ID" value="NZ_CABIXQ010000002.1"/>
</dbReference>
<dbReference type="SMART" id="SM00855">
    <property type="entry name" value="PGAM"/>
    <property type="match status" value="1"/>
</dbReference>
<name>A0A173ZFZ5_9CLOT</name>
<evidence type="ECO:0000313" key="5">
    <source>
        <dbReference type="Proteomes" id="UP000095594"/>
    </source>
</evidence>